<dbReference type="InterPro" id="IPR007627">
    <property type="entry name" value="RNA_pol_sigma70_r2"/>
</dbReference>
<dbReference type="InterPro" id="IPR013249">
    <property type="entry name" value="RNA_pol_sigma70_r4_t2"/>
</dbReference>
<dbReference type="InterPro" id="IPR013325">
    <property type="entry name" value="RNA_pol_sigma_r2"/>
</dbReference>
<reference evidence="9" key="1">
    <citation type="journal article" date="2019" name="Int. J. Syst. Evol. Microbiol.">
        <title>The Global Catalogue of Microorganisms (GCM) 10K type strain sequencing project: providing services to taxonomists for standard genome sequencing and annotation.</title>
        <authorList>
            <consortium name="The Broad Institute Genomics Platform"/>
            <consortium name="The Broad Institute Genome Sequencing Center for Infectious Disease"/>
            <person name="Wu L."/>
            <person name="Ma J."/>
        </authorList>
    </citation>
    <scope>NUCLEOTIDE SEQUENCE [LARGE SCALE GENOMIC DNA]</scope>
    <source>
        <strain evidence="9">JCM 17085</strain>
    </source>
</reference>
<evidence type="ECO:0000313" key="9">
    <source>
        <dbReference type="Proteomes" id="UP001500841"/>
    </source>
</evidence>
<dbReference type="Pfam" id="PF08281">
    <property type="entry name" value="Sigma70_r4_2"/>
    <property type="match status" value="1"/>
</dbReference>
<dbReference type="InterPro" id="IPR039425">
    <property type="entry name" value="RNA_pol_sigma-70-like"/>
</dbReference>
<accession>A0ABP7WMZ9</accession>
<dbReference type="RefSeq" id="WP_345102095.1">
    <property type="nucleotide sequence ID" value="NZ_BAABCV010000004.1"/>
</dbReference>
<evidence type="ECO:0000256" key="1">
    <source>
        <dbReference type="ARBA" id="ARBA00010641"/>
    </source>
</evidence>
<dbReference type="PANTHER" id="PTHR43133:SF8">
    <property type="entry name" value="RNA POLYMERASE SIGMA FACTOR HI_1459-RELATED"/>
    <property type="match status" value="1"/>
</dbReference>
<dbReference type="Pfam" id="PF04542">
    <property type="entry name" value="Sigma70_r2"/>
    <property type="match status" value="1"/>
</dbReference>
<evidence type="ECO:0000259" key="6">
    <source>
        <dbReference type="Pfam" id="PF04542"/>
    </source>
</evidence>
<protein>
    <submittedName>
        <fullName evidence="8">Sigma-70 family RNA polymerase sigma factor</fullName>
    </submittedName>
</protein>
<keyword evidence="2" id="KW-0805">Transcription regulation</keyword>
<keyword evidence="3" id="KW-0731">Sigma factor</keyword>
<evidence type="ECO:0000313" key="8">
    <source>
        <dbReference type="EMBL" id="GAA4092503.1"/>
    </source>
</evidence>
<organism evidence="8 9">
    <name type="scientific">Mucilaginibacter panaciglaebae</name>
    <dbReference type="NCBI Taxonomy" id="502331"/>
    <lineage>
        <taxon>Bacteria</taxon>
        <taxon>Pseudomonadati</taxon>
        <taxon>Bacteroidota</taxon>
        <taxon>Sphingobacteriia</taxon>
        <taxon>Sphingobacteriales</taxon>
        <taxon>Sphingobacteriaceae</taxon>
        <taxon>Mucilaginibacter</taxon>
    </lineage>
</organism>
<dbReference type="InterPro" id="IPR014284">
    <property type="entry name" value="RNA_pol_sigma-70_dom"/>
</dbReference>
<keyword evidence="5" id="KW-0804">Transcription</keyword>
<dbReference type="EMBL" id="BAABCV010000004">
    <property type="protein sequence ID" value="GAA4092503.1"/>
    <property type="molecule type" value="Genomic_DNA"/>
</dbReference>
<feature type="domain" description="RNA polymerase sigma factor 70 region 4 type 2" evidence="7">
    <location>
        <begin position="99"/>
        <end position="148"/>
    </location>
</feature>
<dbReference type="PANTHER" id="PTHR43133">
    <property type="entry name" value="RNA POLYMERASE ECF-TYPE SIGMA FACTO"/>
    <property type="match status" value="1"/>
</dbReference>
<dbReference type="Gene3D" id="1.10.1740.10">
    <property type="match status" value="1"/>
</dbReference>
<feature type="domain" description="RNA polymerase sigma-70 region 2" evidence="6">
    <location>
        <begin position="7"/>
        <end position="73"/>
    </location>
</feature>
<keyword evidence="9" id="KW-1185">Reference proteome</keyword>
<dbReference type="InterPro" id="IPR013324">
    <property type="entry name" value="RNA_pol_sigma_r3/r4-like"/>
</dbReference>
<evidence type="ECO:0000256" key="3">
    <source>
        <dbReference type="ARBA" id="ARBA00023082"/>
    </source>
</evidence>
<evidence type="ECO:0000256" key="2">
    <source>
        <dbReference type="ARBA" id="ARBA00023015"/>
    </source>
</evidence>
<dbReference type="SUPFAM" id="SSF88659">
    <property type="entry name" value="Sigma3 and sigma4 domains of RNA polymerase sigma factors"/>
    <property type="match status" value="1"/>
</dbReference>
<evidence type="ECO:0000259" key="7">
    <source>
        <dbReference type="Pfam" id="PF08281"/>
    </source>
</evidence>
<evidence type="ECO:0000256" key="4">
    <source>
        <dbReference type="ARBA" id="ARBA00023125"/>
    </source>
</evidence>
<name>A0ABP7WMZ9_9SPHI</name>
<evidence type="ECO:0000256" key="5">
    <source>
        <dbReference type="ARBA" id="ARBA00023163"/>
    </source>
</evidence>
<proteinExistence type="inferred from homology"/>
<dbReference type="InterPro" id="IPR036388">
    <property type="entry name" value="WH-like_DNA-bd_sf"/>
</dbReference>
<sequence>MTTFEEIYNRYAPQIFRVCLGYTNDADQAKDLVQETFISVWKNLPGFRNQSQISTWIFRIATNRCLRALEVAKRMPVAELPFDLVETREESQEEKLNFLYQCIAELEETDRIIISLELEGLPQAEIAAIVGLNSGNVRVKIHRIKEKLSQKFKAHGQFR</sequence>
<dbReference type="NCBIfam" id="TIGR02937">
    <property type="entry name" value="sigma70-ECF"/>
    <property type="match status" value="1"/>
</dbReference>
<dbReference type="Proteomes" id="UP001500841">
    <property type="component" value="Unassembled WGS sequence"/>
</dbReference>
<gene>
    <name evidence="8" type="ORF">GCM10022392_13470</name>
</gene>
<comment type="similarity">
    <text evidence="1">Belongs to the sigma-70 factor family. ECF subfamily.</text>
</comment>
<dbReference type="Gene3D" id="1.10.10.10">
    <property type="entry name" value="Winged helix-like DNA-binding domain superfamily/Winged helix DNA-binding domain"/>
    <property type="match status" value="1"/>
</dbReference>
<dbReference type="SUPFAM" id="SSF88946">
    <property type="entry name" value="Sigma2 domain of RNA polymerase sigma factors"/>
    <property type="match status" value="1"/>
</dbReference>
<comment type="caution">
    <text evidence="8">The sequence shown here is derived from an EMBL/GenBank/DDBJ whole genome shotgun (WGS) entry which is preliminary data.</text>
</comment>
<keyword evidence="4" id="KW-0238">DNA-binding</keyword>